<dbReference type="GO" id="GO:0004519">
    <property type="term" value="F:endonuclease activity"/>
    <property type="evidence" value="ECO:0007669"/>
    <property type="project" value="UniProtKB-KW"/>
</dbReference>
<comment type="caution">
    <text evidence="5">The sequence shown here is derived from an EMBL/GenBank/DDBJ whole genome shotgun (WGS) entry which is preliminary data.</text>
</comment>
<gene>
    <name evidence="5" type="ORF">ACFR9U_00715</name>
</gene>
<evidence type="ECO:0000313" key="6">
    <source>
        <dbReference type="Proteomes" id="UP001597119"/>
    </source>
</evidence>
<evidence type="ECO:0000259" key="3">
    <source>
        <dbReference type="Pfam" id="PF04471"/>
    </source>
</evidence>
<evidence type="ECO:0000259" key="4">
    <source>
        <dbReference type="Pfam" id="PF14470"/>
    </source>
</evidence>
<organism evidence="5 6">
    <name type="scientific">Halorientalis brevis</name>
    <dbReference type="NCBI Taxonomy" id="1126241"/>
    <lineage>
        <taxon>Archaea</taxon>
        <taxon>Methanobacteriati</taxon>
        <taxon>Methanobacteriota</taxon>
        <taxon>Stenosarchaea group</taxon>
        <taxon>Halobacteria</taxon>
        <taxon>Halobacteriales</taxon>
        <taxon>Haloarculaceae</taxon>
        <taxon>Halorientalis</taxon>
    </lineage>
</organism>
<proteinExistence type="predicted"/>
<sequence length="578" mass="64394">MSDSTQYEPAMLASHDDDAISDEELLTGTGSGGVFASGYLRDKPLIEYLGESERVSHLLSNKKKGVRRETDDDSTAFTPGDDYRAIAAVTDTRVLFVVGGCDDGDEMFGVPYTEIEDVKTNRGVLKKSVDVWTTSGVRWRFYVRSSVDLRSAAEYLERAAVVWSRVESQLQHARKHIAAISDHTSERDHEAAREAAKNAREYVEEAQRKATELTEDRADAIWERIQLTEQRLDEGALNIHVSRAKADVASAERLWRQEQYNDAYDAYLAARNQYERALDLARERDLSVADDIRARADQVTQSIDRLSKSPLQRAEETFEEATAATELSTRVDLLADALEKYQSALVLDWGNDTQRFAGDSDEIRTTIEAVVDELVGARRELADKHWRAGNWYSDAGQFDQAREELTAAREHVDAALTVAEELKPGLTAELAAAKRELDADLDRVGTDDADDAAPDDDETDEPSVRDRVTRLWTERDWETTHDREGVVDVVATREAPIPEKQLLVVEERSPDGECDQSVVESAVAVRDADGDADVVVVVTNGSFTERARSLAREHNVKLLDGERLDEALDAAGFATTDV</sequence>
<dbReference type="InterPro" id="IPR039519">
    <property type="entry name" value="YokE-like_PH"/>
</dbReference>
<dbReference type="EMBL" id="JBHUDJ010000001">
    <property type="protein sequence ID" value="MFD1585488.1"/>
    <property type="molecule type" value="Genomic_DNA"/>
</dbReference>
<dbReference type="GO" id="GO:0016787">
    <property type="term" value="F:hydrolase activity"/>
    <property type="evidence" value="ECO:0007669"/>
    <property type="project" value="UniProtKB-KW"/>
</dbReference>
<keyword evidence="5" id="KW-0540">Nuclease</keyword>
<evidence type="ECO:0000313" key="5">
    <source>
        <dbReference type="EMBL" id="MFD1585488.1"/>
    </source>
</evidence>
<feature type="domain" description="YokE-like PH" evidence="4">
    <location>
        <begin position="49"/>
        <end position="156"/>
    </location>
</feature>
<dbReference type="EC" id="3.1.21.-" evidence="5"/>
<dbReference type="RefSeq" id="WP_247377865.1">
    <property type="nucleotide sequence ID" value="NZ_JALLGV010000004.1"/>
</dbReference>
<feature type="compositionally biased region" description="Acidic residues" evidence="2">
    <location>
        <begin position="447"/>
        <end position="461"/>
    </location>
</feature>
<dbReference type="InterPro" id="IPR011335">
    <property type="entry name" value="Restrct_endonuc-II-like"/>
</dbReference>
<keyword evidence="5" id="KW-0378">Hydrolase</keyword>
<dbReference type="Pfam" id="PF04471">
    <property type="entry name" value="Mrr_cat"/>
    <property type="match status" value="1"/>
</dbReference>
<evidence type="ECO:0000256" key="1">
    <source>
        <dbReference type="SAM" id="Coils"/>
    </source>
</evidence>
<feature type="domain" description="Restriction endonuclease type IV Mrr" evidence="3">
    <location>
        <begin position="468"/>
        <end position="567"/>
    </location>
</feature>
<name>A0ABD6C7M7_9EURY</name>
<reference evidence="5 6" key="1">
    <citation type="journal article" date="2019" name="Int. J. Syst. Evol. Microbiol.">
        <title>The Global Catalogue of Microorganisms (GCM) 10K type strain sequencing project: providing services to taxonomists for standard genome sequencing and annotation.</title>
        <authorList>
            <consortium name="The Broad Institute Genomics Platform"/>
            <consortium name="The Broad Institute Genome Sequencing Center for Infectious Disease"/>
            <person name="Wu L."/>
            <person name="Ma J."/>
        </authorList>
    </citation>
    <scope>NUCLEOTIDE SEQUENCE [LARGE SCALE GENOMIC DNA]</scope>
    <source>
        <strain evidence="5 6">CGMCC 1.12125</strain>
    </source>
</reference>
<dbReference type="Proteomes" id="UP001597119">
    <property type="component" value="Unassembled WGS sequence"/>
</dbReference>
<accession>A0ABD6C7M7</accession>
<dbReference type="SUPFAM" id="SSF52980">
    <property type="entry name" value="Restriction endonuclease-like"/>
    <property type="match status" value="1"/>
</dbReference>
<feature type="coiled-coil region" evidence="1">
    <location>
        <begin position="189"/>
        <end position="223"/>
    </location>
</feature>
<dbReference type="AlphaFoldDB" id="A0ABD6C7M7"/>
<protein>
    <submittedName>
        <fullName evidence="5">Restriction endonuclease</fullName>
        <ecNumber evidence="5">3.1.21.-</ecNumber>
    </submittedName>
</protein>
<dbReference type="Pfam" id="PF14470">
    <property type="entry name" value="bPH_3"/>
    <property type="match status" value="1"/>
</dbReference>
<keyword evidence="6" id="KW-1185">Reference proteome</keyword>
<keyword evidence="1" id="KW-0175">Coiled coil</keyword>
<feature type="region of interest" description="Disordered" evidence="2">
    <location>
        <begin position="441"/>
        <end position="465"/>
    </location>
</feature>
<keyword evidence="5" id="KW-0255">Endonuclease</keyword>
<dbReference type="InterPro" id="IPR007560">
    <property type="entry name" value="Restrct_endonuc_IV_Mrr"/>
</dbReference>
<evidence type="ECO:0000256" key="2">
    <source>
        <dbReference type="SAM" id="MobiDB-lite"/>
    </source>
</evidence>